<keyword evidence="10" id="KW-1185">Reference proteome</keyword>
<keyword evidence="6 7" id="KW-0472">Membrane</keyword>
<evidence type="ECO:0000313" key="10">
    <source>
        <dbReference type="Proteomes" id="UP000199356"/>
    </source>
</evidence>
<accession>A0A1I5UD50</accession>
<feature type="transmembrane region" description="Helical" evidence="7">
    <location>
        <begin position="15"/>
        <end position="35"/>
    </location>
</feature>
<sequence>METFHYLIGQDTPHIAWWQMCLRAVIIFVYAVALYRLAPRRSFAGLSAFDIVLTVIMGSSLSRALTGNAPLLPALAATGLLVLMHAALSALAPRSELVSRLFKGRPIQLIRNGKIDWGAMRRSRLGERDLAEQLRLKGLRGAEDVEEAYLERNGAISVVKSSGG</sequence>
<reference evidence="9 10" key="1">
    <citation type="submission" date="2016-10" db="EMBL/GenBank/DDBJ databases">
        <authorList>
            <person name="de Groot N.N."/>
        </authorList>
    </citation>
    <scope>NUCLEOTIDE SEQUENCE [LARGE SCALE GENOMIC DNA]</scope>
    <source>
        <strain evidence="9 10">DSM 19547</strain>
    </source>
</reference>
<dbReference type="AlphaFoldDB" id="A0A1I5UD50"/>
<evidence type="ECO:0000256" key="5">
    <source>
        <dbReference type="ARBA" id="ARBA00022989"/>
    </source>
</evidence>
<evidence type="ECO:0000313" key="9">
    <source>
        <dbReference type="EMBL" id="SFP93175.1"/>
    </source>
</evidence>
<keyword evidence="4 7" id="KW-0812">Transmembrane</keyword>
<dbReference type="PANTHER" id="PTHR34582:SF6">
    <property type="entry name" value="UPF0702 TRANSMEMBRANE PROTEIN YCAP"/>
    <property type="match status" value="1"/>
</dbReference>
<dbReference type="Gene3D" id="3.30.240.20">
    <property type="entry name" value="bsu07140 like domains"/>
    <property type="match status" value="1"/>
</dbReference>
<evidence type="ECO:0000256" key="2">
    <source>
        <dbReference type="ARBA" id="ARBA00006448"/>
    </source>
</evidence>
<dbReference type="Proteomes" id="UP000199356">
    <property type="component" value="Unassembled WGS sequence"/>
</dbReference>
<evidence type="ECO:0000256" key="1">
    <source>
        <dbReference type="ARBA" id="ARBA00004651"/>
    </source>
</evidence>
<dbReference type="PANTHER" id="PTHR34582">
    <property type="entry name" value="UPF0702 TRANSMEMBRANE PROTEIN YCAP"/>
    <property type="match status" value="1"/>
</dbReference>
<dbReference type="STRING" id="441119.SAMN04488047_11940"/>
<comment type="similarity">
    <text evidence="2">Belongs to the UPF0702 family.</text>
</comment>
<dbReference type="Pfam" id="PF04239">
    <property type="entry name" value="DUF421"/>
    <property type="match status" value="1"/>
</dbReference>
<evidence type="ECO:0000256" key="4">
    <source>
        <dbReference type="ARBA" id="ARBA00022692"/>
    </source>
</evidence>
<feature type="domain" description="YetF C-terminal" evidence="8">
    <location>
        <begin position="95"/>
        <end position="162"/>
    </location>
</feature>
<dbReference type="OrthoDB" id="9793799at2"/>
<dbReference type="InterPro" id="IPR007353">
    <property type="entry name" value="DUF421"/>
</dbReference>
<organism evidence="9 10">
    <name type="scientific">Tranquillimonas alkanivorans</name>
    <dbReference type="NCBI Taxonomy" id="441119"/>
    <lineage>
        <taxon>Bacteria</taxon>
        <taxon>Pseudomonadati</taxon>
        <taxon>Pseudomonadota</taxon>
        <taxon>Alphaproteobacteria</taxon>
        <taxon>Rhodobacterales</taxon>
        <taxon>Roseobacteraceae</taxon>
        <taxon>Tranquillimonas</taxon>
    </lineage>
</organism>
<keyword evidence="3" id="KW-1003">Cell membrane</keyword>
<evidence type="ECO:0000256" key="7">
    <source>
        <dbReference type="SAM" id="Phobius"/>
    </source>
</evidence>
<protein>
    <recommendedName>
        <fullName evidence="8">YetF C-terminal domain-containing protein</fullName>
    </recommendedName>
</protein>
<feature type="transmembrane region" description="Helical" evidence="7">
    <location>
        <begin position="42"/>
        <end position="65"/>
    </location>
</feature>
<evidence type="ECO:0000256" key="3">
    <source>
        <dbReference type="ARBA" id="ARBA00022475"/>
    </source>
</evidence>
<dbReference type="InterPro" id="IPR023090">
    <property type="entry name" value="UPF0702_alpha/beta_dom_sf"/>
</dbReference>
<evidence type="ECO:0000259" key="8">
    <source>
        <dbReference type="Pfam" id="PF04239"/>
    </source>
</evidence>
<gene>
    <name evidence="9" type="ORF">SAMN04488047_11940</name>
</gene>
<dbReference type="EMBL" id="FOXA01000019">
    <property type="protein sequence ID" value="SFP93175.1"/>
    <property type="molecule type" value="Genomic_DNA"/>
</dbReference>
<keyword evidence="5 7" id="KW-1133">Transmembrane helix</keyword>
<proteinExistence type="inferred from homology"/>
<feature type="transmembrane region" description="Helical" evidence="7">
    <location>
        <begin position="71"/>
        <end position="92"/>
    </location>
</feature>
<name>A0A1I5UD50_9RHOB</name>
<evidence type="ECO:0000256" key="6">
    <source>
        <dbReference type="ARBA" id="ARBA00023136"/>
    </source>
</evidence>
<dbReference type="GO" id="GO:0005886">
    <property type="term" value="C:plasma membrane"/>
    <property type="evidence" value="ECO:0007669"/>
    <property type="project" value="UniProtKB-SubCell"/>
</dbReference>
<comment type="subcellular location">
    <subcellularLocation>
        <location evidence="1">Cell membrane</location>
        <topology evidence="1">Multi-pass membrane protein</topology>
    </subcellularLocation>
</comment>
<dbReference type="RefSeq" id="WP_093424613.1">
    <property type="nucleotide sequence ID" value="NZ_FOXA01000019.1"/>
</dbReference>